<organism evidence="16">
    <name type="scientific">Macaca mulatta papillomavirus 4</name>
    <dbReference type="NCBI Taxonomy" id="2294152"/>
    <lineage>
        <taxon>Viruses</taxon>
        <taxon>Monodnaviria</taxon>
        <taxon>Shotokuvirae</taxon>
        <taxon>Cossaviricota</taxon>
        <taxon>Papovaviricetes</taxon>
        <taxon>Zurhausenvirales</taxon>
        <taxon>Papillomaviridae</taxon>
        <taxon>primate papillomaviruses</taxon>
    </lineage>
</organism>
<keyword evidence="2 15" id="KW-0597">Phosphoprotein</keyword>
<comment type="PTM">
    <text evidence="15">Highly phosphorylated.</text>
</comment>
<protein>
    <recommendedName>
        <fullName evidence="15">Minor capsid protein L2</fullName>
    </recommendedName>
</protein>
<dbReference type="GO" id="GO:0075521">
    <property type="term" value="P:microtubule-dependent intracellular transport of viral material towards nucleus"/>
    <property type="evidence" value="ECO:0007669"/>
    <property type="project" value="UniProtKB-UniRule"/>
</dbReference>
<comment type="subunit">
    <text evidence="15">Interacts with major capsid protein L1. Interacts with E2; this interaction inhibits E2 transcriptional activity but not the DNA replication function E2. Interacts with host HSPA8; this interaction is required for L2 nuclear translocation. Interacts with host importins KPNB2 and KPNB3. Forms a complex with importin alpha2-beta1 heterodimers via interaction with the importin alpha2 adapter. Interacts with host DYNLT1; this interaction is essential for virus intracellular transport during entry. Interacts (via C-terminus) with host retromer subunits VPS35 AND VPS29.</text>
</comment>
<evidence type="ECO:0000256" key="2">
    <source>
        <dbReference type="ARBA" id="ARBA00022553"/>
    </source>
</evidence>
<dbReference type="Proteomes" id="UP000289561">
    <property type="component" value="Genome"/>
</dbReference>
<dbReference type="GO" id="GO:0005198">
    <property type="term" value="F:structural molecule activity"/>
    <property type="evidence" value="ECO:0007669"/>
    <property type="project" value="UniProtKB-UniRule"/>
</dbReference>
<comment type="subcellular location">
    <subcellularLocation>
        <location evidence="15">Virion</location>
    </subcellularLocation>
    <subcellularLocation>
        <location evidence="15">Host nucleus</location>
    </subcellularLocation>
</comment>
<keyword evidence="1 15" id="KW-1163">Viral penetration into host nucleus</keyword>
<evidence type="ECO:0000256" key="13">
    <source>
        <dbReference type="ARBA" id="ARBA00023157"/>
    </source>
</evidence>
<evidence type="ECO:0000256" key="6">
    <source>
        <dbReference type="ARBA" id="ARBA00022812"/>
    </source>
</evidence>
<evidence type="ECO:0000256" key="4">
    <source>
        <dbReference type="ARBA" id="ARBA00022562"/>
    </source>
</evidence>
<evidence type="ECO:0000256" key="8">
    <source>
        <dbReference type="ARBA" id="ARBA00022921"/>
    </source>
</evidence>
<keyword evidence="11 15" id="KW-1176">Cytoplasmic inwards viral transport</keyword>
<keyword evidence="14 15" id="KW-1160">Virus entry into host cell</keyword>
<accession>A0A385AGZ9</accession>
<dbReference type="GeneID" id="41702628"/>
<evidence type="ECO:0000256" key="3">
    <source>
        <dbReference type="ARBA" id="ARBA00022561"/>
    </source>
</evidence>
<keyword evidence="8 15" id="KW-0426">Late protein</keyword>
<evidence type="ECO:0000256" key="9">
    <source>
        <dbReference type="ARBA" id="ARBA00022952"/>
    </source>
</evidence>
<dbReference type="Pfam" id="PF00513">
    <property type="entry name" value="Late_protein_L2"/>
    <property type="match status" value="1"/>
</dbReference>
<keyword evidence="13 15" id="KW-1015">Disulfide bond</keyword>
<keyword evidence="5 15" id="KW-0945">Host-virus interaction</keyword>
<dbReference type="GO" id="GO:0046718">
    <property type="term" value="P:symbiont entry into host cell"/>
    <property type="evidence" value="ECO:0007669"/>
    <property type="project" value="UniProtKB-KW"/>
</dbReference>
<comment type="function">
    <text evidence="15">Minor protein of the capsid that localizes along the inner surface of the virion, within the central cavities beneath the L1 pentamers. Plays a role in capsid stabilization through interaction with the major capsid protein L1. Once the virion enters the host cell, L2 escorts the genomic DNA into the nucleus by promoting escape from the endosomal compartments and traffic through the host Golgi network. Mechanistically, the C-terminus of L2 possesses a cell-penetrating peptide that protudes from the host endosome, interacts with host cytoplasmic retromer cargo and thereby mediates the capsid delivery to the host trans-Golgi network. Plays a role through its interaction with host dynein in the intracellular microtubule-dependent transport of viral capsid toward the nucleus. Mediates the viral genome import into the nucleus through binding to host importins. Once within the nucleus, L2 localizes viral genomes to host PML bodies in order to activate early gene expression for establishment of infection. Later on, promotes late gene expression by interacting with the viral E2 protein and by inhibiting its transcriptional activation functions. During virion assembly, encapsidates the genome by direct interaction with the viral DNA.</text>
</comment>
<keyword evidence="6" id="KW-1040">Host Golgi apparatus</keyword>
<dbReference type="HAMAP" id="MF_04003">
    <property type="entry name" value="PPV_L2"/>
    <property type="match status" value="1"/>
</dbReference>
<keyword evidence="10" id="KW-1039">Host endosome</keyword>
<keyword evidence="3 15" id="KW-0167">Capsid protein</keyword>
<keyword evidence="7 15" id="KW-0946">Virion</keyword>
<evidence type="ECO:0000256" key="7">
    <source>
        <dbReference type="ARBA" id="ARBA00022844"/>
    </source>
</evidence>
<feature type="disulfide bond" evidence="15">
    <location>
        <begin position="19"/>
        <end position="25"/>
    </location>
</feature>
<evidence type="ECO:0000256" key="11">
    <source>
        <dbReference type="ARBA" id="ARBA00023120"/>
    </source>
</evidence>
<dbReference type="EMBL" id="MG837559">
    <property type="protein sequence ID" value="AXN57299.1"/>
    <property type="molecule type" value="Genomic_DNA"/>
</dbReference>
<evidence type="ECO:0000256" key="14">
    <source>
        <dbReference type="ARBA" id="ARBA00023296"/>
    </source>
</evidence>
<evidence type="ECO:0000313" key="16">
    <source>
        <dbReference type="EMBL" id="AXN57299.1"/>
    </source>
</evidence>
<name>A0A385AGZ9_9PAPI</name>
<dbReference type="InterPro" id="IPR000784">
    <property type="entry name" value="Late_L2"/>
</dbReference>
<keyword evidence="12 15" id="KW-0238">DNA-binding</keyword>
<evidence type="ECO:0000256" key="12">
    <source>
        <dbReference type="ARBA" id="ARBA00023125"/>
    </source>
</evidence>
<evidence type="ECO:0000256" key="5">
    <source>
        <dbReference type="ARBA" id="ARBA00022581"/>
    </source>
</evidence>
<comment type="caution">
    <text evidence="15">Lacks conserved residue(s) required for the propagation of feature annotation.</text>
</comment>
<evidence type="ECO:0000256" key="15">
    <source>
        <dbReference type="HAMAP-Rule" id="MF_04003"/>
    </source>
</evidence>
<keyword evidence="9 15" id="KW-1177">Microtubular inwards viral transport</keyword>
<dbReference type="GO" id="GO:0003677">
    <property type="term" value="F:DNA binding"/>
    <property type="evidence" value="ECO:0007669"/>
    <property type="project" value="UniProtKB-UniRule"/>
</dbReference>
<dbReference type="GO" id="GO:0075732">
    <property type="term" value="P:viral penetration into host nucleus"/>
    <property type="evidence" value="ECO:0007669"/>
    <property type="project" value="UniProtKB-KW"/>
</dbReference>
<dbReference type="GO" id="GO:0019028">
    <property type="term" value="C:viral capsid"/>
    <property type="evidence" value="ECO:0007669"/>
    <property type="project" value="UniProtKB-UniRule"/>
</dbReference>
<comment type="similarity">
    <text evidence="15">Belongs to the papillomaviridae L2 protein family.</text>
</comment>
<gene>
    <name evidence="15 16" type="primary">L2</name>
</gene>
<keyword evidence="4 15" id="KW-1048">Host nucleus</keyword>
<evidence type="ECO:0000256" key="10">
    <source>
        <dbReference type="ARBA" id="ARBA00023046"/>
    </source>
</evidence>
<sequence length="523" mass="56543">MHRAKRVKRDSVQNIYNQCKISGNCPEDVVNKVEQTTLADRLLKILGSIVYFGGLGIGTGRGTGGSTGYTPLGAGSGRVGAGGTVIRPTVPVDPIGPVDILPIDSVDPAASSIVPLSEGGLPDGAVVELEPGGPDLGAGDIEILTETDPISDVTGRGGHPSISTTDTDVAVIDVTPAPAGPRRTPTFSPIEPSHVRIQASLSTSAEPPNINIFIDSSLSGQAVSVGEEIPLQDIPLFDELEIEEPGPRTSTPRQVIERAYTRARELYNRRVAQVQTRNVDFLSRPSRLVQFEFENPAFAEEDVSLAFQQDLQQIAAAPDADFQDVIRLGRPQLSETGEGRIRYSRAGRRGTIRTRSGVQIGQHVHFYYDFSTIENADAIELQPLGEVTGDLTLIDAQAESSFVDSVAVDSASEHIYSDEALLDPYVESFDNSHLVLSVGRRTDSFTVPSIPPGISLKVFVDDYGADLIVSYPQSQDHTIPHPLFPFGPVEPVVVFPTSDGSDYLLHPSLLKRRRRKRRYSDTF</sequence>
<dbReference type="KEGG" id="vg:41702628"/>
<reference evidence="16" key="1">
    <citation type="submission" date="2018-01" db="EMBL/GenBank/DDBJ databases">
        <title>Diversity of papillomavirus in Rhesus macaques.</title>
        <authorList>
            <person name="Chen Z."/>
            <person name="Wong P.Y."/>
            <person name="Ho W."/>
            <person name="Chan P."/>
        </authorList>
    </citation>
    <scope>NUCLEOTIDE SEQUENCE [LARGE SCALE GENOMIC DNA]</scope>
    <source>
        <strain evidence="16">PM084S3c176982</strain>
    </source>
</reference>
<dbReference type="GO" id="GO:0043657">
    <property type="term" value="C:host cell"/>
    <property type="evidence" value="ECO:0007669"/>
    <property type="project" value="GOC"/>
</dbReference>
<dbReference type="RefSeq" id="YP_009551991.1">
    <property type="nucleotide sequence ID" value="NC_040569.1"/>
</dbReference>
<evidence type="ECO:0000256" key="1">
    <source>
        <dbReference type="ARBA" id="ARBA00022524"/>
    </source>
</evidence>
<dbReference type="GO" id="GO:0042025">
    <property type="term" value="C:host cell nucleus"/>
    <property type="evidence" value="ECO:0007669"/>
    <property type="project" value="UniProtKB-SubCell"/>
</dbReference>
<proteinExistence type="inferred from homology"/>